<reference evidence="2 3" key="1">
    <citation type="submission" date="2019-02" db="EMBL/GenBank/DDBJ databases">
        <title>Genome of a new Bacteroidetes strain.</title>
        <authorList>
            <person name="Pitt A."/>
        </authorList>
    </citation>
    <scope>NUCLEOTIDE SEQUENCE [LARGE SCALE GENOMIC DNA]</scope>
    <source>
        <strain evidence="2 3">103A-SOEBACH</strain>
    </source>
</reference>
<dbReference type="RefSeq" id="WP_130923125.1">
    <property type="nucleotide sequence ID" value="NZ_JAANOL010000006.1"/>
</dbReference>
<organism evidence="2 3">
    <name type="scientific">Aquirufa antheringensis</name>
    <dbReference type="NCBI Taxonomy" id="2516559"/>
    <lineage>
        <taxon>Bacteria</taxon>
        <taxon>Pseudomonadati</taxon>
        <taxon>Bacteroidota</taxon>
        <taxon>Cytophagia</taxon>
        <taxon>Cytophagales</taxon>
        <taxon>Flectobacillaceae</taxon>
        <taxon>Aquirufa</taxon>
    </lineage>
</organism>
<dbReference type="InterPro" id="IPR050229">
    <property type="entry name" value="GlpE_sulfurtransferase"/>
</dbReference>
<dbReference type="CDD" id="cd00158">
    <property type="entry name" value="RHOD"/>
    <property type="match status" value="1"/>
</dbReference>
<keyword evidence="3" id="KW-1185">Reference proteome</keyword>
<dbReference type="InterPro" id="IPR036873">
    <property type="entry name" value="Rhodanese-like_dom_sf"/>
</dbReference>
<dbReference type="Pfam" id="PF00581">
    <property type="entry name" value="Rhodanese"/>
    <property type="match status" value="1"/>
</dbReference>
<proteinExistence type="predicted"/>
<dbReference type="AlphaFoldDB" id="A0A4V2IVN9"/>
<dbReference type="SUPFAM" id="SSF52821">
    <property type="entry name" value="Rhodanese/Cell cycle control phosphatase"/>
    <property type="match status" value="1"/>
</dbReference>
<feature type="domain" description="Rhodanese" evidence="1">
    <location>
        <begin position="6"/>
        <end position="84"/>
    </location>
</feature>
<dbReference type="Gene3D" id="3.40.250.10">
    <property type="entry name" value="Rhodanese-like domain"/>
    <property type="match status" value="1"/>
</dbReference>
<dbReference type="OrthoDB" id="9808735at2"/>
<dbReference type="SMART" id="SM00450">
    <property type="entry name" value="RHOD"/>
    <property type="match status" value="1"/>
</dbReference>
<dbReference type="InterPro" id="IPR001763">
    <property type="entry name" value="Rhodanese-like_dom"/>
</dbReference>
<sequence>MEELLTNPATTVVDVRETGEFAGGHFDGAINIPLGIIPLRLDEFKAMDGPIVVYCRSGNRSGMAMNLLKQAGLSEVYNGGGLQDMLIYQN</sequence>
<protein>
    <submittedName>
        <fullName evidence="2">Rhodanese-like domain-containing protein</fullName>
    </submittedName>
</protein>
<accession>A0A4V2IVN9</accession>
<evidence type="ECO:0000313" key="3">
    <source>
        <dbReference type="Proteomes" id="UP000293583"/>
    </source>
</evidence>
<dbReference type="PANTHER" id="PTHR43031:SF1">
    <property type="entry name" value="PYRIDINE NUCLEOTIDE-DISULPHIDE OXIDOREDUCTASE"/>
    <property type="match status" value="1"/>
</dbReference>
<dbReference type="PROSITE" id="PS50206">
    <property type="entry name" value="RHODANESE_3"/>
    <property type="match status" value="1"/>
</dbReference>
<evidence type="ECO:0000313" key="2">
    <source>
        <dbReference type="EMBL" id="TBH72955.1"/>
    </source>
</evidence>
<comment type="caution">
    <text evidence="2">The sequence shown here is derived from an EMBL/GenBank/DDBJ whole genome shotgun (WGS) entry which is preliminary data.</text>
</comment>
<evidence type="ECO:0000259" key="1">
    <source>
        <dbReference type="PROSITE" id="PS50206"/>
    </source>
</evidence>
<dbReference type="Proteomes" id="UP000293583">
    <property type="component" value="Unassembled WGS sequence"/>
</dbReference>
<dbReference type="EMBL" id="SEWY01000003">
    <property type="protein sequence ID" value="TBH72955.1"/>
    <property type="molecule type" value="Genomic_DNA"/>
</dbReference>
<name>A0A4V2IVN9_9BACT</name>
<dbReference type="PANTHER" id="PTHR43031">
    <property type="entry name" value="FAD-DEPENDENT OXIDOREDUCTASE"/>
    <property type="match status" value="1"/>
</dbReference>
<gene>
    <name evidence="2" type="ORF">EWU20_06155</name>
</gene>